<dbReference type="Proteomes" id="UP000694386">
    <property type="component" value="Unplaced"/>
</dbReference>
<dbReference type="GO" id="GO:0031005">
    <property type="term" value="F:filamin binding"/>
    <property type="evidence" value="ECO:0007669"/>
    <property type="project" value="Ensembl"/>
</dbReference>
<feature type="compositionally biased region" description="Basic residues" evidence="13">
    <location>
        <begin position="340"/>
        <end position="352"/>
    </location>
</feature>
<dbReference type="GO" id="GO:0030018">
    <property type="term" value="C:Z disc"/>
    <property type="evidence" value="ECO:0007669"/>
    <property type="project" value="UniProtKB-SubCell"/>
</dbReference>
<comment type="subunit">
    <text evidence="10">May self-associate in muscle cells under oxidative stress. Binds F-actin. Interacts with ACTN2; ACTN2 is proposed to anchor SYOP2 at Z lines in mature myocytes. Interacts with AKAP6, PPP3CA and CAMK2A. Interacts (phosphorylated form) with YWHAB; YWHAB competes with ACTN2 for interaction with SYNPO2. Interacts with KPNA2; mediating nuclear import of SYNOP2; dependent on interaction with YWHAB. Interacts with IPO13; may be implicated in SYNOP2 nuclear import. Interacts with ZYX, FLNC, ILK. Interacts with BAG3 (via WW 1 domain). May associate with the CASA complex consisting of HSPA8, HSPB8 and BAG3. Interacts with VPS18.</text>
</comment>
<dbReference type="PANTHER" id="PTHR24217">
    <property type="entry name" value="PUTATIVE-RELATED"/>
    <property type="match status" value="1"/>
</dbReference>
<feature type="region of interest" description="Disordered" evidence="13">
    <location>
        <begin position="502"/>
        <end position="568"/>
    </location>
</feature>
<feature type="compositionally biased region" description="Basic and acidic residues" evidence="13">
    <location>
        <begin position="216"/>
        <end position="233"/>
    </location>
</feature>
<dbReference type="GO" id="GO:0032233">
    <property type="term" value="P:positive regulation of actin filament bundle assembly"/>
    <property type="evidence" value="ECO:0007669"/>
    <property type="project" value="TreeGrafter"/>
</dbReference>
<evidence type="ECO:0000256" key="2">
    <source>
        <dbReference type="ARBA" id="ARBA00004216"/>
    </source>
</evidence>
<feature type="compositionally biased region" description="Polar residues" evidence="13">
    <location>
        <begin position="523"/>
        <end position="533"/>
    </location>
</feature>
<dbReference type="CDD" id="cd10820">
    <property type="entry name" value="PDZ_SYNPO2-like"/>
    <property type="match status" value="1"/>
</dbReference>
<feature type="compositionally biased region" description="Pro residues" evidence="13">
    <location>
        <begin position="617"/>
        <end position="627"/>
    </location>
</feature>
<feature type="compositionally biased region" description="Basic and acidic residues" evidence="13">
    <location>
        <begin position="353"/>
        <end position="363"/>
    </location>
</feature>
<feature type="domain" description="PDZ" evidence="14">
    <location>
        <begin position="6"/>
        <end position="88"/>
    </location>
</feature>
<dbReference type="GO" id="GO:0001725">
    <property type="term" value="C:stress fiber"/>
    <property type="evidence" value="ECO:0007669"/>
    <property type="project" value="Ensembl"/>
</dbReference>
<accession>A0A8C2MQ57</accession>
<dbReference type="GO" id="GO:0005925">
    <property type="term" value="C:focal adhesion"/>
    <property type="evidence" value="ECO:0007669"/>
    <property type="project" value="UniProtKB-SubCell"/>
</dbReference>
<evidence type="ECO:0000256" key="13">
    <source>
        <dbReference type="SAM" id="MobiDB-lite"/>
    </source>
</evidence>
<organism evidence="15 16">
    <name type="scientific">Cricetulus griseus</name>
    <name type="common">Chinese hamster</name>
    <name type="synonym">Cricetulus barabensis griseus</name>
    <dbReference type="NCBI Taxonomy" id="10029"/>
    <lineage>
        <taxon>Eukaryota</taxon>
        <taxon>Metazoa</taxon>
        <taxon>Chordata</taxon>
        <taxon>Craniata</taxon>
        <taxon>Vertebrata</taxon>
        <taxon>Euteleostomi</taxon>
        <taxon>Mammalia</taxon>
        <taxon>Eutheria</taxon>
        <taxon>Euarchontoglires</taxon>
        <taxon>Glires</taxon>
        <taxon>Rodentia</taxon>
        <taxon>Myomorpha</taxon>
        <taxon>Muroidea</taxon>
        <taxon>Cricetidae</taxon>
        <taxon>Cricetinae</taxon>
        <taxon>Cricetulus</taxon>
    </lineage>
</organism>
<dbReference type="GO" id="GO:0005654">
    <property type="term" value="C:nucleoplasm"/>
    <property type="evidence" value="ECO:0007669"/>
    <property type="project" value="Ensembl"/>
</dbReference>
<feature type="region of interest" description="Disordered" evidence="13">
    <location>
        <begin position="305"/>
        <end position="363"/>
    </location>
</feature>
<evidence type="ECO:0000256" key="11">
    <source>
        <dbReference type="ARBA" id="ARBA00071807"/>
    </source>
</evidence>
<evidence type="ECO:0000256" key="9">
    <source>
        <dbReference type="ARBA" id="ARBA00059059"/>
    </source>
</evidence>
<evidence type="ECO:0000256" key="10">
    <source>
        <dbReference type="ARBA" id="ARBA00064160"/>
    </source>
</evidence>
<dbReference type="InterPro" id="IPR051976">
    <property type="entry name" value="Synaptopodin_domain"/>
</dbReference>
<dbReference type="InterPro" id="IPR001478">
    <property type="entry name" value="PDZ"/>
</dbReference>
<feature type="compositionally biased region" description="Low complexity" evidence="13">
    <location>
        <begin position="542"/>
        <end position="554"/>
    </location>
</feature>
<feature type="region of interest" description="Disordered" evidence="13">
    <location>
        <begin position="617"/>
        <end position="798"/>
    </location>
</feature>
<evidence type="ECO:0000256" key="6">
    <source>
        <dbReference type="ARBA" id="ARBA00022949"/>
    </source>
</evidence>
<evidence type="ECO:0000256" key="7">
    <source>
        <dbReference type="ARBA" id="ARBA00023242"/>
    </source>
</evidence>
<keyword evidence="4" id="KW-0963">Cytoplasm</keyword>
<feature type="region of interest" description="Disordered" evidence="13">
    <location>
        <begin position="204"/>
        <end position="260"/>
    </location>
</feature>
<dbReference type="AlphaFoldDB" id="A0A8C2MQ57"/>
<evidence type="ECO:0000256" key="12">
    <source>
        <dbReference type="ARBA" id="ARBA00078078"/>
    </source>
</evidence>
<dbReference type="Ensembl" id="ENSCGRT00001026687.1">
    <property type="protein sequence ID" value="ENSCGRP00001022442.1"/>
    <property type="gene ID" value="ENSCGRG00001020984.1"/>
</dbReference>
<dbReference type="GO" id="GO:0003779">
    <property type="term" value="F:actin binding"/>
    <property type="evidence" value="ECO:0007669"/>
    <property type="project" value="TreeGrafter"/>
</dbReference>
<evidence type="ECO:0000256" key="1">
    <source>
        <dbReference type="ARBA" id="ARBA00004123"/>
    </source>
</evidence>
<feature type="compositionally biased region" description="Low complexity" evidence="13">
    <location>
        <begin position="758"/>
        <end position="780"/>
    </location>
</feature>
<comment type="subcellular location">
    <subcellularLocation>
        <location evidence="3">Cell junction</location>
        <location evidence="3">Focal adhesion</location>
    </subcellularLocation>
    <subcellularLocation>
        <location evidence="2">Cytoplasm</location>
        <location evidence="2">Myofibril</location>
        <location evidence="2">Sarcomere</location>
        <location evidence="2">Z line</location>
    </subcellularLocation>
    <subcellularLocation>
        <location evidence="1">Nucleus</location>
    </subcellularLocation>
</comment>
<keyword evidence="7" id="KW-0539">Nucleus</keyword>
<evidence type="ECO:0000256" key="5">
    <source>
        <dbReference type="ARBA" id="ARBA00022553"/>
    </source>
</evidence>
<feature type="compositionally biased region" description="Low complexity" evidence="13">
    <location>
        <begin position="246"/>
        <end position="258"/>
    </location>
</feature>
<dbReference type="InterPro" id="IPR036034">
    <property type="entry name" value="PDZ_sf"/>
</dbReference>
<evidence type="ECO:0000256" key="3">
    <source>
        <dbReference type="ARBA" id="ARBA00004246"/>
    </source>
</evidence>
<dbReference type="FunFam" id="2.30.42.10:FF:000139">
    <property type="entry name" value="synaptopodin-2 isoform X1"/>
    <property type="match status" value="1"/>
</dbReference>
<dbReference type="Pfam" id="PF00595">
    <property type="entry name" value="PDZ"/>
    <property type="match status" value="1"/>
</dbReference>
<reference evidence="15" key="1">
    <citation type="submission" date="2025-08" db="UniProtKB">
        <authorList>
            <consortium name="Ensembl"/>
        </authorList>
    </citation>
    <scope>IDENTIFICATION</scope>
</reference>
<evidence type="ECO:0000256" key="8">
    <source>
        <dbReference type="ARBA" id="ARBA00038161"/>
    </source>
</evidence>
<name>A0A8C2MQ57_CRIGR</name>
<dbReference type="GO" id="GO:0051393">
    <property type="term" value="F:alpha-actinin binding"/>
    <property type="evidence" value="ECO:0007669"/>
    <property type="project" value="Ensembl"/>
</dbReference>
<comment type="similarity">
    <text evidence="8">Belongs to the synaptopodin family.</text>
</comment>
<protein>
    <recommendedName>
        <fullName evidence="11">Synaptopodin-2</fullName>
    </recommendedName>
    <alternativeName>
        <fullName evidence="12">Myopodin</fullName>
    </alternativeName>
</protein>
<comment type="function">
    <text evidence="9">Has an actin-binding and actin-bundling activity. Can induce the formation of F-actin networks. At the sarcomeric Z lines is proposed to act as adapter protein that links nascent myofibers to the sarcolemma via ZYX and may play a role in early assembly and stabilization of the Z lines. Involved in autophagosome formation. May play a role in chaperone-assisted selective autophagy (CASA) involved in Z lines maintenance in striated muscle under mechanical tension; may link the client-processing CASA chaperone machinery to a membrane-tethering and fusion complex providing autophagosome membranes. Involved in regulation of cell migration. May be a tumor suppressor.</text>
</comment>
<feature type="compositionally biased region" description="Polar residues" evidence="13">
    <location>
        <begin position="787"/>
        <end position="798"/>
    </location>
</feature>
<evidence type="ECO:0000256" key="4">
    <source>
        <dbReference type="ARBA" id="ARBA00022490"/>
    </source>
</evidence>
<evidence type="ECO:0000313" key="16">
    <source>
        <dbReference type="Proteomes" id="UP000694386"/>
    </source>
</evidence>
<feature type="region of interest" description="Disordered" evidence="13">
    <location>
        <begin position="846"/>
        <end position="868"/>
    </location>
</feature>
<keyword evidence="6" id="KW-0965">Cell junction</keyword>
<proteinExistence type="inferred from homology"/>
<dbReference type="SMART" id="SM00228">
    <property type="entry name" value="PDZ"/>
    <property type="match status" value="1"/>
</dbReference>
<feature type="region of interest" description="Disordered" evidence="13">
    <location>
        <begin position="934"/>
        <end position="963"/>
    </location>
</feature>
<evidence type="ECO:0000259" key="14">
    <source>
        <dbReference type="PROSITE" id="PS50106"/>
    </source>
</evidence>
<feature type="compositionally biased region" description="Pro residues" evidence="13">
    <location>
        <begin position="641"/>
        <end position="652"/>
    </location>
</feature>
<dbReference type="Gene3D" id="2.30.42.10">
    <property type="match status" value="1"/>
</dbReference>
<feature type="compositionally biased region" description="Basic and acidic residues" evidence="13">
    <location>
        <begin position="326"/>
        <end position="339"/>
    </location>
</feature>
<evidence type="ECO:0000313" key="15">
    <source>
        <dbReference type="Ensembl" id="ENSCGRP00001022442.1"/>
    </source>
</evidence>
<dbReference type="SUPFAM" id="SSF50156">
    <property type="entry name" value="PDZ domain-like"/>
    <property type="match status" value="1"/>
</dbReference>
<reference evidence="15" key="2">
    <citation type="submission" date="2025-09" db="UniProtKB">
        <authorList>
            <consortium name="Ensembl"/>
        </authorList>
    </citation>
    <scope>IDENTIFICATION</scope>
</reference>
<keyword evidence="5" id="KW-0597">Phosphoprotein</keyword>
<sequence>MGTGDFICISMTGGAPWGFRLQGGKEQKQPLQVAKIRSQSKASGSGLCEGDEVVSINGNPCADLTYPEVIKLMESITDSLHLLIKRPCSGTSETLGSETENVNHQDLPHEGPMETTTLQILPATKTQSKDLFLAPVQSRVPLTKDQGNDWGYAECTTGEKIPQMLGSQEQHLVEEVILREKTEAGQPGRVVELQLSLSKDRHQYTSGPIVALQGNEKSESPDPDRSSQHERIVHINSISAPGEAGTSQPSSTTIQTSSGRELRVIQGREAGGTGLPQVEVILECSDRQKAEECRLQAGKGCVASGVEGGRSEAPPSLVSFAVSPEGTEHGEDQRSEKDHSRPHKHRARHARLRRSESLSEKQVKEAKSKCKSIALLLTDAPNPNSKGVLMFKKRRRRARKYTLVSYGTGELEREEEAEDQEEGEKDEISEVAFLGTSESEVDEELLSDIDDNAQVVNFDWDSGLVDIEKKLNRGDKMEMLPDTTGKGALMFAKRRERMEQFTAQNEEEKTGAVPGRGPPDGLQTDTLRTVTSYQRQEEESVRMQSSVSESSIQMGHSLGNMPQQNGFSGVAETAGAQRVIPMNRTAKPFLGTLNQTAAPFSPTRSVTSPISDFPAPPPYSAVSPPPEAFSRGVSSPITGPAQPPPWPQPAPWSQPAFYDSSEQIASRDERIAVPAKRTGILQEAKRRGTTKPMFTFKETKVSPNPELLSLLQNTEGKRGTGAGGDSGPEEDYLSLGAEACNFMQSSAKQKTPPPVAPKPAVKSSSSQPVTPVSPVWSPGVAPAQRPAFSTPSLPNPPQVTAVSSIKIAQPSCPPGRPASALNLAGPFKGPQAAVVSHNYTPKLSAPTQVNAAPAGAGGPSNELPGMSGKGAQLFAKRQSRMEKYVVDSDTVQAHTARAQSPTPSLPASWKYSSNVRAPPPVAYNPIHSPSYPLAAIKSQPPAAQASKTSKKKGKKPLNTLDVMKHQPYQLNSSLFTFQPPDSKDGLPQKSTVKVSSALAMKQALPPRQVNVGSPTNAQASSVYSVPAYTSQPSFFAEATSPVSASPVPVSVPSSPKQESASSSYFVAPRPKFSAKKSGVTVQESGRSLSLPGKSALPIISACTWQYQPAHSYSGKPTLRLEKANKRPTPWEAAARSPLGLVDDAFRPRSIQESIVANVVSAAQRKALTASQEDWKERLSFAPQTQKTKMSFSERQEYNAPSPVNSHMSTHSVYGSQSPYMCYSQESRYDPKIMSMETKSEYGLPLGGCNYNPQPRGWRQQP</sequence>
<dbReference type="PROSITE" id="PS50106">
    <property type="entry name" value="PDZ"/>
    <property type="match status" value="1"/>
</dbReference>
<dbReference type="GO" id="GO:0005829">
    <property type="term" value="C:cytosol"/>
    <property type="evidence" value="ECO:0007669"/>
    <property type="project" value="Ensembl"/>
</dbReference>
<dbReference type="PANTHER" id="PTHR24217:SF9">
    <property type="entry name" value="SYNAPTOPODIN-2"/>
    <property type="match status" value="1"/>
</dbReference>